<protein>
    <submittedName>
        <fullName evidence="1">Uncharacterized protein</fullName>
    </submittedName>
</protein>
<comment type="caution">
    <text evidence="1">The sequence shown here is derived from an EMBL/GenBank/DDBJ whole genome shotgun (WGS) entry which is preliminary data.</text>
</comment>
<gene>
    <name evidence="1" type="ORF">S12H4_12785</name>
</gene>
<dbReference type="EMBL" id="BARW01006099">
    <property type="protein sequence ID" value="GAI86238.1"/>
    <property type="molecule type" value="Genomic_DNA"/>
</dbReference>
<reference evidence="1" key="1">
    <citation type="journal article" date="2014" name="Front. Microbiol.">
        <title>High frequency of phylogenetically diverse reductive dehalogenase-homologous genes in deep subseafloor sedimentary metagenomes.</title>
        <authorList>
            <person name="Kawai M."/>
            <person name="Futagami T."/>
            <person name="Toyoda A."/>
            <person name="Takaki Y."/>
            <person name="Nishi S."/>
            <person name="Hori S."/>
            <person name="Arai W."/>
            <person name="Tsubouchi T."/>
            <person name="Morono Y."/>
            <person name="Uchiyama I."/>
            <person name="Ito T."/>
            <person name="Fujiyama A."/>
            <person name="Inagaki F."/>
            <person name="Takami H."/>
        </authorList>
    </citation>
    <scope>NUCLEOTIDE SEQUENCE</scope>
    <source>
        <strain evidence="1">Expedition CK06-06</strain>
    </source>
</reference>
<accession>X1S007</accession>
<name>X1S007_9ZZZZ</name>
<evidence type="ECO:0000313" key="1">
    <source>
        <dbReference type="EMBL" id="GAI86238.1"/>
    </source>
</evidence>
<sequence length="76" mass="8853">MANRFANRIKKNNQETLNTIGLKIFTIQKFKSGSVEYHKLKSTIENIKKMLIGTKIAASKTIKREKIIPFTFFDIY</sequence>
<proteinExistence type="predicted"/>
<dbReference type="AlphaFoldDB" id="X1S007"/>
<organism evidence="1">
    <name type="scientific">marine sediment metagenome</name>
    <dbReference type="NCBI Taxonomy" id="412755"/>
    <lineage>
        <taxon>unclassified sequences</taxon>
        <taxon>metagenomes</taxon>
        <taxon>ecological metagenomes</taxon>
    </lineage>
</organism>